<organism evidence="6 7">
    <name type="scientific">Amylocarpus encephaloides</name>
    <dbReference type="NCBI Taxonomy" id="45428"/>
    <lineage>
        <taxon>Eukaryota</taxon>
        <taxon>Fungi</taxon>
        <taxon>Dikarya</taxon>
        <taxon>Ascomycota</taxon>
        <taxon>Pezizomycotina</taxon>
        <taxon>Leotiomycetes</taxon>
        <taxon>Helotiales</taxon>
        <taxon>Helotiales incertae sedis</taxon>
        <taxon>Amylocarpus</taxon>
    </lineage>
</organism>
<evidence type="ECO:0000313" key="7">
    <source>
        <dbReference type="Proteomes" id="UP000824998"/>
    </source>
</evidence>
<dbReference type="OrthoDB" id="3561488at2759"/>
<reference evidence="6" key="1">
    <citation type="journal article" date="2021" name="IMA Fungus">
        <title>Genomic characterization of three marine fungi, including Emericellopsis atlantica sp. nov. with signatures of a generalist lifestyle and marine biomass degradation.</title>
        <authorList>
            <person name="Hagestad O.C."/>
            <person name="Hou L."/>
            <person name="Andersen J.H."/>
            <person name="Hansen E.H."/>
            <person name="Altermark B."/>
            <person name="Li C."/>
            <person name="Kuhnert E."/>
            <person name="Cox R.J."/>
            <person name="Crous P.W."/>
            <person name="Spatafora J.W."/>
            <person name="Lail K."/>
            <person name="Amirebrahimi M."/>
            <person name="Lipzen A."/>
            <person name="Pangilinan J."/>
            <person name="Andreopoulos W."/>
            <person name="Hayes R.D."/>
            <person name="Ng V."/>
            <person name="Grigoriev I.V."/>
            <person name="Jackson S.A."/>
            <person name="Sutton T.D.S."/>
            <person name="Dobson A.D.W."/>
            <person name="Rama T."/>
        </authorList>
    </citation>
    <scope>NUCLEOTIDE SEQUENCE</scope>
    <source>
        <strain evidence="6">TRa018bII</strain>
    </source>
</reference>
<keyword evidence="4 5" id="KW-0472">Membrane</keyword>
<gene>
    <name evidence="6" type="ORF">BJ875DRAFT_487343</name>
</gene>
<evidence type="ECO:0000256" key="1">
    <source>
        <dbReference type="ARBA" id="ARBA00004370"/>
    </source>
</evidence>
<evidence type="ECO:0000313" key="6">
    <source>
        <dbReference type="EMBL" id="KAG9231085.1"/>
    </source>
</evidence>
<comment type="subcellular location">
    <subcellularLocation>
        <location evidence="1">Membrane</location>
    </subcellularLocation>
</comment>
<accession>A0A9P7YCA0</accession>
<feature type="transmembrane region" description="Helical" evidence="5">
    <location>
        <begin position="7"/>
        <end position="26"/>
    </location>
</feature>
<dbReference type="AlphaFoldDB" id="A0A9P7YCA0"/>
<dbReference type="InterPro" id="IPR005828">
    <property type="entry name" value="MFS_sugar_transport-like"/>
</dbReference>
<dbReference type="EMBL" id="MU251625">
    <property type="protein sequence ID" value="KAG9231085.1"/>
    <property type="molecule type" value="Genomic_DNA"/>
</dbReference>
<evidence type="ECO:0000256" key="2">
    <source>
        <dbReference type="ARBA" id="ARBA00022692"/>
    </source>
</evidence>
<dbReference type="InterPro" id="IPR036259">
    <property type="entry name" value="MFS_trans_sf"/>
</dbReference>
<comment type="caution">
    <text evidence="6">The sequence shown here is derived from an EMBL/GenBank/DDBJ whole genome shotgun (WGS) entry which is preliminary data.</text>
</comment>
<evidence type="ECO:0000256" key="4">
    <source>
        <dbReference type="ARBA" id="ARBA00023136"/>
    </source>
</evidence>
<protein>
    <submittedName>
        <fullName evidence="6">Uncharacterized protein</fullName>
    </submittedName>
</protein>
<dbReference type="GO" id="GO:0016020">
    <property type="term" value="C:membrane"/>
    <property type="evidence" value="ECO:0007669"/>
    <property type="project" value="UniProtKB-SubCell"/>
</dbReference>
<keyword evidence="7" id="KW-1185">Reference proteome</keyword>
<dbReference type="Pfam" id="PF00083">
    <property type="entry name" value="Sugar_tr"/>
    <property type="match status" value="1"/>
</dbReference>
<keyword evidence="3 5" id="KW-1133">Transmembrane helix</keyword>
<proteinExistence type="predicted"/>
<keyword evidence="2 5" id="KW-0812">Transmembrane</keyword>
<name>A0A9P7YCA0_9HELO</name>
<dbReference type="Gene3D" id="1.20.1250.20">
    <property type="entry name" value="MFS general substrate transporter like domains"/>
    <property type="match status" value="1"/>
</dbReference>
<sequence>MLKAITFGTFYFFLVFCISLFVWVYFCVPETKGLPIEEIDKILSGYQGAEDIACIADVR</sequence>
<evidence type="ECO:0000256" key="3">
    <source>
        <dbReference type="ARBA" id="ARBA00022989"/>
    </source>
</evidence>
<dbReference type="Proteomes" id="UP000824998">
    <property type="component" value="Unassembled WGS sequence"/>
</dbReference>
<evidence type="ECO:0000256" key="5">
    <source>
        <dbReference type="SAM" id="Phobius"/>
    </source>
</evidence>
<dbReference type="GO" id="GO:0022857">
    <property type="term" value="F:transmembrane transporter activity"/>
    <property type="evidence" value="ECO:0007669"/>
    <property type="project" value="InterPro"/>
</dbReference>